<evidence type="ECO:0000313" key="1">
    <source>
        <dbReference type="EMBL" id="OUZ38563.1"/>
    </source>
</evidence>
<protein>
    <submittedName>
        <fullName evidence="1">Uncharacterized protein</fullName>
    </submittedName>
</protein>
<accession>A0ABX3ZGA9</accession>
<proteinExistence type="predicted"/>
<organism evidence="1 2">
    <name type="scientific">Solibacillus kalamii</name>
    <dbReference type="NCBI Taxonomy" id="1748298"/>
    <lineage>
        <taxon>Bacteria</taxon>
        <taxon>Bacillati</taxon>
        <taxon>Bacillota</taxon>
        <taxon>Bacilli</taxon>
        <taxon>Bacillales</taxon>
        <taxon>Caryophanaceae</taxon>
        <taxon>Solibacillus</taxon>
    </lineage>
</organism>
<evidence type="ECO:0000313" key="2">
    <source>
        <dbReference type="Proteomes" id="UP000196594"/>
    </source>
</evidence>
<reference evidence="1 2" key="1">
    <citation type="journal article" date="2017" name="Int. J. Syst. Evol. Microbiol.">
        <title>Solibacillus kalamii sp. nov., isolated from a high-efficiency particulate arrestance filter system used in the International Space Station.</title>
        <authorList>
            <person name="Checinska Sielaff A."/>
            <person name="Kumar R.M."/>
            <person name="Pal D."/>
            <person name="Mayilraj S."/>
            <person name="Venkateswaran K."/>
        </authorList>
    </citation>
    <scope>NUCLEOTIDE SEQUENCE [LARGE SCALE GENOMIC DNA]</scope>
    <source>
        <strain evidence="1 2">ISSFR-015</strain>
    </source>
</reference>
<keyword evidence="2" id="KW-1185">Reference proteome</keyword>
<dbReference type="Proteomes" id="UP000196594">
    <property type="component" value="Unassembled WGS sequence"/>
</dbReference>
<gene>
    <name evidence="1" type="ORF">CBM15_12490</name>
</gene>
<dbReference type="Pfam" id="PF10787">
    <property type="entry name" value="YfmQ"/>
    <property type="match status" value="1"/>
</dbReference>
<sequence length="146" mass="16660">MTWTAVLILIVGILIKMLTSPPSAVVAWVVSKYALHPKLDSKDIIVTFNGKSVGEEEKIRFTNYFNEANFLERHHIFPGSEDLFLNPDSNVVPFVINAKSKNKEINFFVYTYDEHIDVVKQWKKKIASYSLSSENLQEFTVSSSKS</sequence>
<dbReference type="RefSeq" id="WP_087617790.1">
    <property type="nucleotide sequence ID" value="NZ_JAFBEY010000006.1"/>
</dbReference>
<dbReference type="EMBL" id="NHNT01000008">
    <property type="protein sequence ID" value="OUZ38563.1"/>
    <property type="molecule type" value="Genomic_DNA"/>
</dbReference>
<comment type="caution">
    <text evidence="1">The sequence shown here is derived from an EMBL/GenBank/DDBJ whole genome shotgun (WGS) entry which is preliminary data.</text>
</comment>
<name>A0ABX3ZGA9_9BACL</name>
<dbReference type="InterPro" id="IPR019723">
    <property type="entry name" value="Uncharacterised_YfmQ"/>
</dbReference>